<proteinExistence type="predicted"/>
<keyword evidence="2" id="KW-0378">Hydrolase</keyword>
<dbReference type="SUPFAM" id="SSF50199">
    <property type="entry name" value="Staphylococcal nuclease"/>
    <property type="match status" value="1"/>
</dbReference>
<sequence>MKWLVVLFLLTGALSVNAGKKIYGNVVVSEVVSIYDADTFRVNIEGWPDILGENIPIRILGVDAPEIRGKCQSEKRSALAARAFTVAAVEGAAKIELKDIQRGKYFRLLANVYIDGVSLSQMLIEGGYGRPYTGGKRAGWCNAGE</sequence>
<protein>
    <submittedName>
        <fullName evidence="2">Thermonuclease</fullName>
        <ecNumber evidence="2">3.1.31.1</ecNumber>
    </submittedName>
</protein>
<name>A0A3B0X8B5_9ZZZZ</name>
<dbReference type="AlphaFoldDB" id="A0A3B0X8B5"/>
<evidence type="ECO:0000313" key="2">
    <source>
        <dbReference type="EMBL" id="VAW60623.1"/>
    </source>
</evidence>
<dbReference type="GO" id="GO:1990599">
    <property type="term" value="F:3' overhang single-stranded DNA endodeoxyribonuclease activity"/>
    <property type="evidence" value="ECO:0007669"/>
    <property type="project" value="UniProtKB-EC"/>
</dbReference>
<dbReference type="Gene3D" id="2.40.50.90">
    <property type="match status" value="1"/>
</dbReference>
<dbReference type="InterPro" id="IPR016071">
    <property type="entry name" value="Staphylococal_nuclease_OB-fold"/>
</dbReference>
<evidence type="ECO:0000259" key="1">
    <source>
        <dbReference type="SMART" id="SM00318"/>
    </source>
</evidence>
<dbReference type="SMART" id="SM00318">
    <property type="entry name" value="SNc"/>
    <property type="match status" value="1"/>
</dbReference>
<gene>
    <name evidence="2" type="ORF">MNBD_GAMMA09-2837</name>
</gene>
<dbReference type="EC" id="3.1.31.1" evidence="2"/>
<organism evidence="2">
    <name type="scientific">hydrothermal vent metagenome</name>
    <dbReference type="NCBI Taxonomy" id="652676"/>
    <lineage>
        <taxon>unclassified sequences</taxon>
        <taxon>metagenomes</taxon>
        <taxon>ecological metagenomes</taxon>
    </lineage>
</organism>
<dbReference type="Pfam" id="PF00565">
    <property type="entry name" value="SNase"/>
    <property type="match status" value="1"/>
</dbReference>
<dbReference type="EMBL" id="UOFI01000003">
    <property type="protein sequence ID" value="VAW60623.1"/>
    <property type="molecule type" value="Genomic_DNA"/>
</dbReference>
<accession>A0A3B0X8B5</accession>
<reference evidence="2" key="1">
    <citation type="submission" date="2018-06" db="EMBL/GenBank/DDBJ databases">
        <authorList>
            <person name="Zhirakovskaya E."/>
        </authorList>
    </citation>
    <scope>NUCLEOTIDE SEQUENCE</scope>
</reference>
<dbReference type="InterPro" id="IPR035437">
    <property type="entry name" value="SNase_OB-fold_sf"/>
</dbReference>
<feature type="domain" description="TNase-like" evidence="1">
    <location>
        <begin position="25"/>
        <end position="142"/>
    </location>
</feature>